<feature type="transmembrane region" description="Helical" evidence="1">
    <location>
        <begin position="20"/>
        <end position="42"/>
    </location>
</feature>
<dbReference type="InterPro" id="IPR025101">
    <property type="entry name" value="DUF4012"/>
</dbReference>
<dbReference type="AlphaFoldDB" id="A0A6N2T896"/>
<sequence>MSVHRASHATSIPRRRHRIWPWVMLILALLVVLLGVSGFFGLKLYSEAKQVKAHEEQAMQLLGGVTDLGNLDNLDTVSQQISQAKTETAAANEIAHGTLWNIASKAPVYGGDITTVQGMTSVVDSLVSDSVPQFMNVLSTLKSAQLSSGDGQLNLQPILEAQKNIATANQSLQQQVQKYQQLPKAHIGMVKNAYATGNTQLTKMADKVNQLSGTFQILPDFLGSGQPRTYALMAMTTSEERSAGGLIGSVGVVTTDNGKINIGDFRSNGEYVNYGAGDPTDDERRIFNQWGPLQMSFDLRDLAVYPDTSRSAEGMRAIWQRTPWGSGTQLDGVLMVDPVFLQELVKINGNITLSDGRVLTGDNTAKFLLNKVYVDYPIAETDAYFAQVAEQTVGSMFSNLDLTKLTKVAQAMGSMAEGRHFSMYAFDETVEKSISDAGFTAQTPNSEENPQVGVYVTEQNASKMGWYIHRTSKITRSDCNSDGSQTYHVEYTMTNTLTAEEIASLSDYIIGVNQANQPKTYGIEKTLIYAPAGGSLTNLNTSGATVTGSRQETMNGKTVYASIAKIAPGESVTYSFDVTTSTKAVSDLTIDQTPMGWTDPGVTTDTAVCSINK</sequence>
<protein>
    <recommendedName>
        <fullName evidence="3">Chemotaxis protein</fullName>
    </recommendedName>
</protein>
<dbReference type="EMBL" id="CACRSN010000009">
    <property type="protein sequence ID" value="VYT00331.1"/>
    <property type="molecule type" value="Genomic_DNA"/>
</dbReference>
<dbReference type="Pfam" id="PF13196">
    <property type="entry name" value="DUF4012"/>
    <property type="match status" value="1"/>
</dbReference>
<reference evidence="2" key="1">
    <citation type="submission" date="2019-11" db="EMBL/GenBank/DDBJ databases">
        <authorList>
            <person name="Feng L."/>
        </authorList>
    </citation>
    <scope>NUCLEOTIDE SEQUENCE</scope>
    <source>
        <strain evidence="2">BbreveLFYP81</strain>
    </source>
</reference>
<gene>
    <name evidence="2" type="ORF">BBLFYP81_01227</name>
</gene>
<keyword evidence="1" id="KW-0472">Membrane</keyword>
<evidence type="ECO:0008006" key="3">
    <source>
        <dbReference type="Google" id="ProtNLM"/>
    </source>
</evidence>
<proteinExistence type="predicted"/>
<evidence type="ECO:0000313" key="2">
    <source>
        <dbReference type="EMBL" id="VYT00331.1"/>
    </source>
</evidence>
<accession>A0A6N2T896</accession>
<keyword evidence="1" id="KW-0812">Transmembrane</keyword>
<dbReference type="RefSeq" id="WP_421727305.1">
    <property type="nucleotide sequence ID" value="NZ_CACRSN010000009.1"/>
</dbReference>
<name>A0A6N2T896_BIFBR</name>
<evidence type="ECO:0000256" key="1">
    <source>
        <dbReference type="SAM" id="Phobius"/>
    </source>
</evidence>
<keyword evidence="1" id="KW-1133">Transmembrane helix</keyword>
<organism evidence="2">
    <name type="scientific">Bifidobacterium breve</name>
    <dbReference type="NCBI Taxonomy" id="1685"/>
    <lineage>
        <taxon>Bacteria</taxon>
        <taxon>Bacillati</taxon>
        <taxon>Actinomycetota</taxon>
        <taxon>Actinomycetes</taxon>
        <taxon>Bifidobacteriales</taxon>
        <taxon>Bifidobacteriaceae</taxon>
        <taxon>Bifidobacterium</taxon>
    </lineage>
</organism>